<dbReference type="InterPro" id="IPR036065">
    <property type="entry name" value="BolA-like_sf"/>
</dbReference>
<dbReference type="SUPFAM" id="SSF82657">
    <property type="entry name" value="BolA-like"/>
    <property type="match status" value="1"/>
</dbReference>
<dbReference type="InterPro" id="IPR002634">
    <property type="entry name" value="BolA"/>
</dbReference>
<dbReference type="Proteomes" id="UP000298673">
    <property type="component" value="Chromosome"/>
</dbReference>
<dbReference type="EMBL" id="CP034861">
    <property type="protein sequence ID" value="QCI24511.1"/>
    <property type="molecule type" value="Genomic_DNA"/>
</dbReference>
<proteinExistence type="inferred from homology"/>
<accession>A0A4D6YD36</accession>
<dbReference type="AlphaFoldDB" id="A0A4D6YD36"/>
<evidence type="ECO:0000313" key="2">
    <source>
        <dbReference type="EMBL" id="QCI24511.1"/>
    </source>
</evidence>
<dbReference type="OrthoDB" id="9801469at2"/>
<gene>
    <name evidence="2" type="ORF">D9V75_02270</name>
</gene>
<sequence>MMLKKIKKFLISQMKIVDIEIYNDSNLHYHSKKCLTHLRLLIISDDFVNQTSVFRHQKIFLMLQKVNKKKIYSITLYTYTLSEWKDKKNKKIHCIQCFKKRKNYFL</sequence>
<comment type="similarity">
    <text evidence="1">Belongs to the BolA/IbaG family.</text>
</comment>
<protein>
    <submittedName>
        <fullName evidence="2">BolA family transcriptional regulator</fullName>
    </submittedName>
</protein>
<dbReference type="PIRSF" id="PIRSF003113">
    <property type="entry name" value="BolA"/>
    <property type="match status" value="1"/>
</dbReference>
<dbReference type="Pfam" id="PF01722">
    <property type="entry name" value="BolA"/>
    <property type="match status" value="1"/>
</dbReference>
<name>A0A4D6YD36_9GAMM</name>
<reference evidence="2 3" key="1">
    <citation type="submission" date="2018-12" db="EMBL/GenBank/DDBJ databases">
        <authorList>
            <person name="Chong R.A."/>
        </authorList>
    </citation>
    <scope>NUCLEOTIDE SEQUENCE [LARGE SCALE GENOMIC DNA]</scope>
    <source>
        <strain evidence="2 3">Mst</strain>
    </source>
</reference>
<reference evidence="2 3" key="2">
    <citation type="submission" date="2019-05" db="EMBL/GenBank/DDBJ databases">
        <title>Genome evolution of the obligate endosymbiont Buchnera aphidicola.</title>
        <authorList>
            <person name="Moran N.A."/>
        </authorList>
    </citation>
    <scope>NUCLEOTIDE SEQUENCE [LARGE SCALE GENOMIC DNA]</scope>
    <source>
        <strain evidence="2 3">Mst</strain>
    </source>
</reference>
<dbReference type="Gene3D" id="3.30.300.90">
    <property type="entry name" value="BolA-like"/>
    <property type="match status" value="1"/>
</dbReference>
<evidence type="ECO:0000256" key="1">
    <source>
        <dbReference type="RuleBase" id="RU003860"/>
    </source>
</evidence>
<organism evidence="2 3">
    <name type="scientific">Buchnera aphidicola</name>
    <name type="common">Muscaphis stroyani</name>
    <dbReference type="NCBI Taxonomy" id="1241869"/>
    <lineage>
        <taxon>Bacteria</taxon>
        <taxon>Pseudomonadati</taxon>
        <taxon>Pseudomonadota</taxon>
        <taxon>Gammaproteobacteria</taxon>
        <taxon>Enterobacterales</taxon>
        <taxon>Erwiniaceae</taxon>
        <taxon>Buchnera</taxon>
    </lineage>
</organism>
<evidence type="ECO:0000313" key="3">
    <source>
        <dbReference type="Proteomes" id="UP000298673"/>
    </source>
</evidence>